<gene>
    <name evidence="2" type="ORF">GCK72_025164</name>
</gene>
<evidence type="ECO:0000313" key="2">
    <source>
        <dbReference type="EMBL" id="KAF1748697.1"/>
    </source>
</evidence>
<dbReference type="CTD" id="9801520"/>
<evidence type="ECO:0000256" key="1">
    <source>
        <dbReference type="SAM" id="Phobius"/>
    </source>
</evidence>
<comment type="caution">
    <text evidence="2">The sequence shown here is derived from an EMBL/GenBank/DDBJ whole genome shotgun (WGS) entry which is preliminary data.</text>
</comment>
<organism evidence="2 3">
    <name type="scientific">Caenorhabditis remanei</name>
    <name type="common">Caenorhabditis vulgaris</name>
    <dbReference type="NCBI Taxonomy" id="31234"/>
    <lineage>
        <taxon>Eukaryota</taxon>
        <taxon>Metazoa</taxon>
        <taxon>Ecdysozoa</taxon>
        <taxon>Nematoda</taxon>
        <taxon>Chromadorea</taxon>
        <taxon>Rhabditida</taxon>
        <taxon>Rhabditina</taxon>
        <taxon>Rhabditomorpha</taxon>
        <taxon>Rhabditoidea</taxon>
        <taxon>Rhabditidae</taxon>
        <taxon>Peloderinae</taxon>
        <taxon>Caenorhabditis</taxon>
    </lineage>
</organism>
<dbReference type="AlphaFoldDB" id="A0A6A5G167"/>
<dbReference type="EMBL" id="WUAV01000006">
    <property type="protein sequence ID" value="KAF1748697.1"/>
    <property type="molecule type" value="Genomic_DNA"/>
</dbReference>
<dbReference type="KEGG" id="crq:GCK72_025164"/>
<keyword evidence="1" id="KW-0812">Transmembrane</keyword>
<keyword evidence="1" id="KW-1133">Transmembrane helix</keyword>
<proteinExistence type="predicted"/>
<dbReference type="RefSeq" id="XP_003098471.2">
    <property type="nucleotide sequence ID" value="XM_003098423.2"/>
</dbReference>
<protein>
    <submittedName>
        <fullName evidence="2">Uncharacterized protein</fullName>
    </submittedName>
</protein>
<keyword evidence="1" id="KW-0472">Membrane</keyword>
<dbReference type="Proteomes" id="UP000483820">
    <property type="component" value="Chromosome X"/>
</dbReference>
<sequence length="123" mass="13865">MQLGLNGAKDLNLNVESWSTTINIHQDNKYDEQSGENQCATPSIFKNPIVIGVIAIIIHYLLLWLRNKMTGDGKTSKQPGDTVFHASFEINGDTYILLKCNNSNDSYSDDFDEQDNEIGETYF</sequence>
<reference evidence="2 3" key="1">
    <citation type="submission" date="2019-12" db="EMBL/GenBank/DDBJ databases">
        <title>Chromosome-level assembly of the Caenorhabditis remanei genome.</title>
        <authorList>
            <person name="Teterina A.A."/>
            <person name="Willis J.H."/>
            <person name="Phillips P.C."/>
        </authorList>
    </citation>
    <scope>NUCLEOTIDE SEQUENCE [LARGE SCALE GENOMIC DNA]</scope>
    <source>
        <strain evidence="2 3">PX506</strain>
        <tissue evidence="2">Whole organism</tissue>
    </source>
</reference>
<accession>A0A6A5G167</accession>
<evidence type="ECO:0000313" key="3">
    <source>
        <dbReference type="Proteomes" id="UP000483820"/>
    </source>
</evidence>
<name>A0A6A5G167_CAERE</name>
<dbReference type="GeneID" id="9801520"/>
<feature type="transmembrane region" description="Helical" evidence="1">
    <location>
        <begin position="44"/>
        <end position="65"/>
    </location>
</feature>